<reference evidence="1" key="1">
    <citation type="submission" date="2016-10" db="EMBL/GenBank/DDBJ databases">
        <authorList>
            <person name="de Groot N.N."/>
        </authorList>
    </citation>
    <scope>NUCLEOTIDE SEQUENCE</scope>
</reference>
<dbReference type="PANTHER" id="PTHR40266">
    <property type="entry name" value="TOXIN HIGB-1"/>
    <property type="match status" value="1"/>
</dbReference>
<dbReference type="AlphaFoldDB" id="A0A1W1BB21"/>
<name>A0A1W1BB21_9ZZZZ</name>
<dbReference type="InterPro" id="IPR007711">
    <property type="entry name" value="HigB-1"/>
</dbReference>
<proteinExistence type="predicted"/>
<gene>
    <name evidence="1" type="ORF">MNB_SV-12-415</name>
</gene>
<dbReference type="Pfam" id="PF05015">
    <property type="entry name" value="HigB-like_toxin"/>
    <property type="match status" value="1"/>
</dbReference>
<sequence>MIKTFKCKETNKIYKREFSKKLPHDIQRVAYRKLLMIDSAIDVEELKIPPANRLEKLSGDREGQYSIRVNRQFRICFRWESGFALDVEMVDYH</sequence>
<protein>
    <submittedName>
        <fullName evidence="1">HigB toxin protein</fullName>
    </submittedName>
</protein>
<dbReference type="Gene3D" id="3.30.2310.20">
    <property type="entry name" value="RelE-like"/>
    <property type="match status" value="1"/>
</dbReference>
<organism evidence="1">
    <name type="scientific">hydrothermal vent metagenome</name>
    <dbReference type="NCBI Taxonomy" id="652676"/>
    <lineage>
        <taxon>unclassified sequences</taxon>
        <taxon>metagenomes</taxon>
        <taxon>ecological metagenomes</taxon>
    </lineage>
</organism>
<dbReference type="PANTHER" id="PTHR40266:SF2">
    <property type="entry name" value="TOXIN HIGB-1"/>
    <property type="match status" value="1"/>
</dbReference>
<dbReference type="EMBL" id="FPHE01000010">
    <property type="protein sequence ID" value="SFV50702.1"/>
    <property type="molecule type" value="Genomic_DNA"/>
</dbReference>
<dbReference type="SUPFAM" id="SSF143011">
    <property type="entry name" value="RelE-like"/>
    <property type="match status" value="1"/>
</dbReference>
<accession>A0A1W1BB21</accession>
<dbReference type="InterPro" id="IPR035093">
    <property type="entry name" value="RelE/ParE_toxin_dom_sf"/>
</dbReference>
<evidence type="ECO:0000313" key="1">
    <source>
        <dbReference type="EMBL" id="SFV50702.1"/>
    </source>
</evidence>